<reference evidence="2" key="1">
    <citation type="journal article" date="2023" name="Mol. Phylogenet. Evol.">
        <title>Genome-scale phylogeny and comparative genomics of the fungal order Sordariales.</title>
        <authorList>
            <person name="Hensen N."/>
            <person name="Bonometti L."/>
            <person name="Westerberg I."/>
            <person name="Brannstrom I.O."/>
            <person name="Guillou S."/>
            <person name="Cros-Aarteil S."/>
            <person name="Calhoun S."/>
            <person name="Haridas S."/>
            <person name="Kuo A."/>
            <person name="Mondo S."/>
            <person name="Pangilinan J."/>
            <person name="Riley R."/>
            <person name="LaButti K."/>
            <person name="Andreopoulos B."/>
            <person name="Lipzen A."/>
            <person name="Chen C."/>
            <person name="Yan M."/>
            <person name="Daum C."/>
            <person name="Ng V."/>
            <person name="Clum A."/>
            <person name="Steindorff A."/>
            <person name="Ohm R.A."/>
            <person name="Martin F."/>
            <person name="Silar P."/>
            <person name="Natvig D.O."/>
            <person name="Lalanne C."/>
            <person name="Gautier V."/>
            <person name="Ament-Velasquez S.L."/>
            <person name="Kruys A."/>
            <person name="Hutchinson M.I."/>
            <person name="Powell A.J."/>
            <person name="Barry K."/>
            <person name="Miller A.N."/>
            <person name="Grigoriev I.V."/>
            <person name="Debuchy R."/>
            <person name="Gladieux P."/>
            <person name="Hiltunen Thoren M."/>
            <person name="Johannesson H."/>
        </authorList>
    </citation>
    <scope>NUCLEOTIDE SEQUENCE</scope>
    <source>
        <strain evidence="2">CBS 731.68</strain>
    </source>
</reference>
<dbReference type="InterPro" id="IPR001810">
    <property type="entry name" value="F-box_dom"/>
</dbReference>
<dbReference type="RefSeq" id="XP_062641985.1">
    <property type="nucleotide sequence ID" value="XM_062789722.1"/>
</dbReference>
<comment type="caution">
    <text evidence="2">The sequence shown here is derived from an EMBL/GenBank/DDBJ whole genome shotgun (WGS) entry which is preliminary data.</text>
</comment>
<dbReference type="PROSITE" id="PS50181">
    <property type="entry name" value="FBOX"/>
    <property type="match status" value="1"/>
</dbReference>
<feature type="domain" description="F-box" evidence="1">
    <location>
        <begin position="10"/>
        <end position="59"/>
    </location>
</feature>
<reference evidence="2" key="2">
    <citation type="submission" date="2023-05" db="EMBL/GenBank/DDBJ databases">
        <authorList>
            <consortium name="Lawrence Berkeley National Laboratory"/>
            <person name="Steindorff A."/>
            <person name="Hensen N."/>
            <person name="Bonometti L."/>
            <person name="Westerberg I."/>
            <person name="Brannstrom I.O."/>
            <person name="Guillou S."/>
            <person name="Cros-Aarteil S."/>
            <person name="Calhoun S."/>
            <person name="Haridas S."/>
            <person name="Kuo A."/>
            <person name="Mondo S."/>
            <person name="Pangilinan J."/>
            <person name="Riley R."/>
            <person name="Labutti K."/>
            <person name="Andreopoulos B."/>
            <person name="Lipzen A."/>
            <person name="Chen C."/>
            <person name="Yanf M."/>
            <person name="Daum C."/>
            <person name="Ng V."/>
            <person name="Clum A."/>
            <person name="Ohm R."/>
            <person name="Martin F."/>
            <person name="Silar P."/>
            <person name="Natvig D."/>
            <person name="Lalanne C."/>
            <person name="Gautier V."/>
            <person name="Ament-Velasquez S.L."/>
            <person name="Kruys A."/>
            <person name="Hutchinson M.I."/>
            <person name="Powell A.J."/>
            <person name="Barry K."/>
            <person name="Miller A.N."/>
            <person name="Grigoriev I.V."/>
            <person name="Debuchy R."/>
            <person name="Gladieux P."/>
            <person name="Thoren M.H."/>
            <person name="Johannesson H."/>
        </authorList>
    </citation>
    <scope>NUCLEOTIDE SEQUENCE</scope>
    <source>
        <strain evidence="2">CBS 731.68</strain>
    </source>
</reference>
<dbReference type="InterPro" id="IPR036047">
    <property type="entry name" value="F-box-like_dom_sf"/>
</dbReference>
<gene>
    <name evidence="2" type="ORF">N657DRAFT_583996</name>
</gene>
<dbReference type="Proteomes" id="UP001302602">
    <property type="component" value="Unassembled WGS sequence"/>
</dbReference>
<accession>A0AAN6TPG7</accession>
<dbReference type="AlphaFoldDB" id="A0AAN6TPG7"/>
<keyword evidence="3" id="KW-1185">Reference proteome</keyword>
<organism evidence="2 3">
    <name type="scientific">Parathielavia appendiculata</name>
    <dbReference type="NCBI Taxonomy" id="2587402"/>
    <lineage>
        <taxon>Eukaryota</taxon>
        <taxon>Fungi</taxon>
        <taxon>Dikarya</taxon>
        <taxon>Ascomycota</taxon>
        <taxon>Pezizomycotina</taxon>
        <taxon>Sordariomycetes</taxon>
        <taxon>Sordariomycetidae</taxon>
        <taxon>Sordariales</taxon>
        <taxon>Chaetomiaceae</taxon>
        <taxon>Parathielavia</taxon>
    </lineage>
</organism>
<name>A0AAN6TPG7_9PEZI</name>
<feature type="non-terminal residue" evidence="2">
    <location>
        <position position="148"/>
    </location>
</feature>
<dbReference type="Pfam" id="PF00646">
    <property type="entry name" value="F-box"/>
    <property type="match status" value="1"/>
</dbReference>
<sequence length="148" mass="16084">MASPPPPNPTSALLALPAELIAHIASFLPKEDILALRLTSHQCQQTTQPAFASAFFSTVGTDLCKPTLERLARIAQAPHLRPHVRTVLFANYPHGPCRLPGTHQPGSGYYWRRIGRPSRDHPPPLNPDPEVNEAIGLLQTALAALPNL</sequence>
<dbReference type="EMBL" id="MU853277">
    <property type="protein sequence ID" value="KAK4118212.1"/>
    <property type="molecule type" value="Genomic_DNA"/>
</dbReference>
<proteinExistence type="predicted"/>
<dbReference type="GeneID" id="87826492"/>
<evidence type="ECO:0000313" key="3">
    <source>
        <dbReference type="Proteomes" id="UP001302602"/>
    </source>
</evidence>
<evidence type="ECO:0000313" key="2">
    <source>
        <dbReference type="EMBL" id="KAK4118212.1"/>
    </source>
</evidence>
<protein>
    <recommendedName>
        <fullName evidence="1">F-box domain-containing protein</fullName>
    </recommendedName>
</protein>
<dbReference type="SUPFAM" id="SSF81383">
    <property type="entry name" value="F-box domain"/>
    <property type="match status" value="1"/>
</dbReference>
<evidence type="ECO:0000259" key="1">
    <source>
        <dbReference type="PROSITE" id="PS50181"/>
    </source>
</evidence>